<dbReference type="PRINTS" id="PR00090">
    <property type="entry name" value="RNGDIOXGNASE"/>
</dbReference>
<dbReference type="STRING" id="476157.GCA_001663155_02521"/>
<comment type="caution">
    <text evidence="8">The sequence shown here is derived from an EMBL/GenBank/DDBJ whole genome shotgun (WGS) entry which is preliminary data.</text>
</comment>
<dbReference type="InterPro" id="IPR036922">
    <property type="entry name" value="Rieske_2Fe-2S_sf"/>
</dbReference>
<dbReference type="InterPro" id="IPR001663">
    <property type="entry name" value="Rng_hydr_dOase-A"/>
</dbReference>
<dbReference type="EMBL" id="VLLK01000001">
    <property type="protein sequence ID" value="TWJ09203.1"/>
    <property type="molecule type" value="Genomic_DNA"/>
</dbReference>
<keyword evidence="3" id="KW-0479">Metal-binding</keyword>
<dbReference type="CDD" id="cd03469">
    <property type="entry name" value="Rieske_RO_Alpha_N"/>
    <property type="match status" value="1"/>
</dbReference>
<dbReference type="AlphaFoldDB" id="A0A562UUB4"/>
<evidence type="ECO:0000313" key="9">
    <source>
        <dbReference type="Proteomes" id="UP000320547"/>
    </source>
</evidence>
<keyword evidence="4" id="KW-0560">Oxidoreductase</keyword>
<dbReference type="Gene3D" id="3.90.380.10">
    <property type="entry name" value="Naphthalene 1,2-dioxygenase Alpha Subunit, Chain A, domain 1"/>
    <property type="match status" value="1"/>
</dbReference>
<keyword evidence="5" id="KW-0408">Iron</keyword>
<dbReference type="Proteomes" id="UP000320547">
    <property type="component" value="Unassembled WGS sequence"/>
</dbReference>
<dbReference type="GO" id="GO:0051213">
    <property type="term" value="F:dioxygenase activity"/>
    <property type="evidence" value="ECO:0007669"/>
    <property type="project" value="UniProtKB-KW"/>
</dbReference>
<dbReference type="PANTHER" id="PTHR43756">
    <property type="entry name" value="CHOLINE MONOOXYGENASE, CHLOROPLASTIC"/>
    <property type="match status" value="1"/>
</dbReference>
<dbReference type="OrthoDB" id="7456916at2"/>
<evidence type="ECO:0000256" key="4">
    <source>
        <dbReference type="ARBA" id="ARBA00023002"/>
    </source>
</evidence>
<dbReference type="SUPFAM" id="SSF55961">
    <property type="entry name" value="Bet v1-like"/>
    <property type="match status" value="1"/>
</dbReference>
<evidence type="ECO:0000313" key="8">
    <source>
        <dbReference type="EMBL" id="TWJ09203.1"/>
    </source>
</evidence>
<evidence type="ECO:0000256" key="2">
    <source>
        <dbReference type="ARBA" id="ARBA00022714"/>
    </source>
</evidence>
<keyword evidence="2" id="KW-0001">2Fe-2S</keyword>
<dbReference type="PROSITE" id="PS51296">
    <property type="entry name" value="RIESKE"/>
    <property type="match status" value="1"/>
</dbReference>
<evidence type="ECO:0000256" key="5">
    <source>
        <dbReference type="ARBA" id="ARBA00023004"/>
    </source>
</evidence>
<organism evidence="8 9">
    <name type="scientific">Altererythrobacter ishigakiensis</name>
    <dbReference type="NCBI Taxonomy" id="476157"/>
    <lineage>
        <taxon>Bacteria</taxon>
        <taxon>Pseudomonadati</taxon>
        <taxon>Pseudomonadota</taxon>
        <taxon>Alphaproteobacteria</taxon>
        <taxon>Sphingomonadales</taxon>
        <taxon>Erythrobacteraceae</taxon>
        <taxon>Altererythrobacter</taxon>
    </lineage>
</organism>
<dbReference type="RefSeq" id="WP_067601863.1">
    <property type="nucleotide sequence ID" value="NZ_CP015963.1"/>
</dbReference>
<dbReference type="GO" id="GO:0051537">
    <property type="term" value="F:2 iron, 2 sulfur cluster binding"/>
    <property type="evidence" value="ECO:0007669"/>
    <property type="project" value="UniProtKB-KW"/>
</dbReference>
<protein>
    <submittedName>
        <fullName evidence="8">Phenylpropionate dioxygenase-like ring-hydroxylating dioxygenase large terminal subunit</fullName>
    </submittedName>
</protein>
<keyword evidence="6" id="KW-0411">Iron-sulfur</keyword>
<name>A0A562UUB4_9SPHN</name>
<evidence type="ECO:0000259" key="7">
    <source>
        <dbReference type="PROSITE" id="PS51296"/>
    </source>
</evidence>
<evidence type="ECO:0000256" key="3">
    <source>
        <dbReference type="ARBA" id="ARBA00022723"/>
    </source>
</evidence>
<sequence length="385" mass="42901">MERTTELELIDELLELKAAKSPFLDEQVVLSPVENYVSDEQFKREQMAIFRQLPHSPAHSSELDGAGAFLRCEVANLPVLLTRDKQGVVRAFLNVCRHRGARLVEEDAGCKHRFTCPYHAWTYASSGELVGAPHFESGFEGVDKSKIGLKELPAKEAYGLIWVVPDPGGTFDFDDYFAPMADEIESLGMANMVIAADDRIESAANWKIIVEGGIEAYHFRVAHRATIGPYFEDNLSSYRAYGPHMRSVLPRTTMASLSDEDREQWHVRDHANVLYTLFPTTQLLVQQDHVVWITSQPSGPGQTGLRLVTLVPKSGPLAEGKDDAYWRHNHNITMMTLEEDFEIGEGIQAGLASGANDVLTFGRFEGALNQFNRTIDAYIGKSEAA</sequence>
<dbReference type="InterPro" id="IPR017941">
    <property type="entry name" value="Rieske_2Fe-2S"/>
</dbReference>
<proteinExistence type="predicted"/>
<comment type="cofactor">
    <cofactor evidence="1">
        <name>Fe cation</name>
        <dbReference type="ChEBI" id="CHEBI:24875"/>
    </cofactor>
</comment>
<keyword evidence="9" id="KW-1185">Reference proteome</keyword>
<dbReference type="Gene3D" id="2.102.10.10">
    <property type="entry name" value="Rieske [2Fe-2S] iron-sulphur domain"/>
    <property type="match status" value="1"/>
</dbReference>
<evidence type="ECO:0000256" key="1">
    <source>
        <dbReference type="ARBA" id="ARBA00001962"/>
    </source>
</evidence>
<reference evidence="8 9" key="1">
    <citation type="submission" date="2019-07" db="EMBL/GenBank/DDBJ databases">
        <title>Genomic Encyclopedia of Archaeal and Bacterial Type Strains, Phase II (KMG-II): from individual species to whole genera.</title>
        <authorList>
            <person name="Goeker M."/>
        </authorList>
    </citation>
    <scope>NUCLEOTIDE SEQUENCE [LARGE SCALE GENOMIC DNA]</scope>
    <source>
        <strain evidence="8 9">ATCC BAA-2084</strain>
    </source>
</reference>
<dbReference type="Pfam" id="PF00355">
    <property type="entry name" value="Rieske"/>
    <property type="match status" value="1"/>
</dbReference>
<dbReference type="Pfam" id="PF00848">
    <property type="entry name" value="Ring_hydroxyl_A"/>
    <property type="match status" value="1"/>
</dbReference>
<feature type="domain" description="Rieske" evidence="7">
    <location>
        <begin position="54"/>
        <end position="163"/>
    </location>
</feature>
<gene>
    <name evidence="8" type="ORF">JN10_0830</name>
</gene>
<dbReference type="InterPro" id="IPR015879">
    <property type="entry name" value="Ring_hydroxy_dOase_asu_C_dom"/>
</dbReference>
<dbReference type="SUPFAM" id="SSF50022">
    <property type="entry name" value="ISP domain"/>
    <property type="match status" value="1"/>
</dbReference>
<dbReference type="PANTHER" id="PTHR43756:SF5">
    <property type="entry name" value="CHOLINE MONOOXYGENASE, CHLOROPLASTIC"/>
    <property type="match status" value="1"/>
</dbReference>
<dbReference type="CDD" id="cd08887">
    <property type="entry name" value="RHO_alpha_C_3"/>
    <property type="match status" value="1"/>
</dbReference>
<dbReference type="GO" id="GO:0005506">
    <property type="term" value="F:iron ion binding"/>
    <property type="evidence" value="ECO:0007669"/>
    <property type="project" value="InterPro"/>
</dbReference>
<evidence type="ECO:0000256" key="6">
    <source>
        <dbReference type="ARBA" id="ARBA00023014"/>
    </source>
</evidence>
<accession>A0A562UUB4</accession>
<keyword evidence="8" id="KW-0223">Dioxygenase</keyword>